<protein>
    <submittedName>
        <fullName evidence="1">Uncharacterized protein</fullName>
    </submittedName>
</protein>
<gene>
    <name evidence="1" type="ORF">MANES_03G193800</name>
</gene>
<organism evidence="1">
    <name type="scientific">Manihot esculenta</name>
    <name type="common">Cassava</name>
    <name type="synonym">Jatropha manihot</name>
    <dbReference type="NCBI Taxonomy" id="3983"/>
    <lineage>
        <taxon>Eukaryota</taxon>
        <taxon>Viridiplantae</taxon>
        <taxon>Streptophyta</taxon>
        <taxon>Embryophyta</taxon>
        <taxon>Tracheophyta</taxon>
        <taxon>Spermatophyta</taxon>
        <taxon>Magnoliopsida</taxon>
        <taxon>eudicotyledons</taxon>
        <taxon>Gunneridae</taxon>
        <taxon>Pentapetalae</taxon>
        <taxon>rosids</taxon>
        <taxon>fabids</taxon>
        <taxon>Malpighiales</taxon>
        <taxon>Euphorbiaceae</taxon>
        <taxon>Crotonoideae</taxon>
        <taxon>Manihoteae</taxon>
        <taxon>Manihot</taxon>
    </lineage>
</organism>
<accession>A0A2C9WBJ0</accession>
<dbReference type="AlphaFoldDB" id="A0A2C9WBJ0"/>
<dbReference type="EMBL" id="CM004389">
    <property type="protein sequence ID" value="OAY55980.1"/>
    <property type="molecule type" value="Genomic_DNA"/>
</dbReference>
<sequence length="48" mass="5097">MGSQRVIISIFVGANKIWSNPPFSQSFHSSLVLGSLASSPVSSKRCTS</sequence>
<name>A0A2C9WBJ0_MANES</name>
<reference evidence="1" key="1">
    <citation type="submission" date="2016-02" db="EMBL/GenBank/DDBJ databases">
        <title>WGS assembly of Manihot esculenta.</title>
        <authorList>
            <person name="Bredeson J.V."/>
            <person name="Prochnik S.E."/>
            <person name="Lyons J.B."/>
            <person name="Schmutz J."/>
            <person name="Grimwood J."/>
            <person name="Vrebalov J."/>
            <person name="Bart R.S."/>
            <person name="Amuge T."/>
            <person name="Ferguson M.E."/>
            <person name="Green R."/>
            <person name="Putnam N."/>
            <person name="Stites J."/>
            <person name="Rounsley S."/>
            <person name="Rokhsar D.S."/>
        </authorList>
    </citation>
    <scope>NUCLEOTIDE SEQUENCE [LARGE SCALE GENOMIC DNA]</scope>
    <source>
        <tissue evidence="1">Leaf</tissue>
    </source>
</reference>
<evidence type="ECO:0000313" key="1">
    <source>
        <dbReference type="EMBL" id="OAY55980.1"/>
    </source>
</evidence>
<proteinExistence type="predicted"/>